<dbReference type="InterPro" id="IPR058982">
    <property type="entry name" value="Beta-barrel_AprE"/>
</dbReference>
<evidence type="ECO:0000256" key="5">
    <source>
        <dbReference type="ARBA" id="ARBA00022519"/>
    </source>
</evidence>
<dbReference type="Gene3D" id="2.40.30.170">
    <property type="match status" value="1"/>
</dbReference>
<evidence type="ECO:0000256" key="2">
    <source>
        <dbReference type="ARBA" id="ARBA00009477"/>
    </source>
</evidence>
<comment type="similarity">
    <text evidence="2 9">Belongs to the membrane fusion protein (MFP) (TC 8.A.1) family.</text>
</comment>
<name>A0A377QB69_9NEIS</name>
<evidence type="ECO:0000313" key="12">
    <source>
        <dbReference type="EMBL" id="STQ91849.1"/>
    </source>
</evidence>
<dbReference type="PANTHER" id="PTHR30386">
    <property type="entry name" value="MEMBRANE FUSION SUBUNIT OF EMRAB-TOLC MULTIDRUG EFFLUX PUMP"/>
    <property type="match status" value="1"/>
</dbReference>
<keyword evidence="5 9" id="KW-0997">Cell inner membrane</keyword>
<keyword evidence="6 9" id="KW-0812">Transmembrane</keyword>
<keyword evidence="3 9" id="KW-0813">Transport</keyword>
<dbReference type="NCBIfam" id="TIGR01843">
    <property type="entry name" value="type_I_hlyD"/>
    <property type="match status" value="1"/>
</dbReference>
<comment type="subcellular location">
    <subcellularLocation>
        <location evidence="1 9">Cell inner membrane</location>
        <topology evidence="1 9">Single-pass membrane protein</topology>
    </subcellularLocation>
</comment>
<evidence type="ECO:0000256" key="3">
    <source>
        <dbReference type="ARBA" id="ARBA00022448"/>
    </source>
</evidence>
<organism evidence="12 14">
    <name type="scientific">Iodobacter fluviatilis</name>
    <dbReference type="NCBI Taxonomy" id="537"/>
    <lineage>
        <taxon>Bacteria</taxon>
        <taxon>Pseudomonadati</taxon>
        <taxon>Pseudomonadota</taxon>
        <taxon>Betaproteobacteria</taxon>
        <taxon>Neisseriales</taxon>
        <taxon>Chitinibacteraceae</taxon>
        <taxon>Iodobacter</taxon>
    </lineage>
</organism>
<dbReference type="EMBL" id="UGHR01000001">
    <property type="protein sequence ID" value="STQ91849.1"/>
    <property type="molecule type" value="Genomic_DNA"/>
</dbReference>
<dbReference type="GO" id="GO:0015031">
    <property type="term" value="P:protein transport"/>
    <property type="evidence" value="ECO:0007669"/>
    <property type="project" value="InterPro"/>
</dbReference>
<dbReference type="RefSeq" id="WP_115228051.1">
    <property type="nucleotide sequence ID" value="NZ_CAWOLO010000011.1"/>
</dbReference>
<evidence type="ECO:0000313" key="14">
    <source>
        <dbReference type="Proteomes" id="UP000255108"/>
    </source>
</evidence>
<evidence type="ECO:0000256" key="9">
    <source>
        <dbReference type="RuleBase" id="RU365093"/>
    </source>
</evidence>
<proteinExistence type="inferred from homology"/>
<dbReference type="OrthoDB" id="9775513at2"/>
<dbReference type="InterPro" id="IPR050739">
    <property type="entry name" value="MFP"/>
</dbReference>
<evidence type="ECO:0000313" key="13">
    <source>
        <dbReference type="EMBL" id="TCU83644.1"/>
    </source>
</evidence>
<reference evidence="13 15" key="2">
    <citation type="submission" date="2019-03" db="EMBL/GenBank/DDBJ databases">
        <title>Genomic Encyclopedia of Type Strains, Phase IV (KMG-IV): sequencing the most valuable type-strain genomes for metagenomic binning, comparative biology and taxonomic classification.</title>
        <authorList>
            <person name="Goeker M."/>
        </authorList>
    </citation>
    <scope>NUCLEOTIDE SEQUENCE [LARGE SCALE GENOMIC DNA]</scope>
    <source>
        <strain evidence="13 15">DSM 3764</strain>
    </source>
</reference>
<feature type="coiled-coil region" evidence="10">
    <location>
        <begin position="265"/>
        <end position="292"/>
    </location>
</feature>
<dbReference type="Gene3D" id="1.10.287.470">
    <property type="entry name" value="Helix hairpin bin"/>
    <property type="match status" value="1"/>
</dbReference>
<dbReference type="EMBL" id="SMBT01000011">
    <property type="protein sequence ID" value="TCU83644.1"/>
    <property type="molecule type" value="Genomic_DNA"/>
</dbReference>
<keyword evidence="7 9" id="KW-1133">Transmembrane helix</keyword>
<gene>
    <name evidence="12" type="primary">hlyD_2</name>
    <name evidence="13" type="ORF">EV682_1113</name>
    <name evidence="12" type="ORF">NCTC11159_02932</name>
</gene>
<reference evidence="12 14" key="1">
    <citation type="submission" date="2018-06" db="EMBL/GenBank/DDBJ databases">
        <authorList>
            <consortium name="Pathogen Informatics"/>
            <person name="Doyle S."/>
        </authorList>
    </citation>
    <scope>NUCLEOTIDE SEQUENCE [LARGE SCALE GENOMIC DNA]</scope>
    <source>
        <strain evidence="12 14">NCTC11159</strain>
    </source>
</reference>
<sequence length="450" mass="50388">MASANKPPVEKKGKKESAAVDFLPDADEIEQRQLPFYVRSTMLVLLISFISFLLWANFSEVEQVVVAQGRLVNPSPNIVVQPFETSIIQRIEVRVGQVVRKGQLLATLDPTFAQADDAQLRARLQSLETQIASLQAELTGKSKSNTSTDADTVLQSQILNERQANFRAQSAKIEQNLARLGASLQSNRHDFQVLSKRLKSMVEIEAMQEKAAAQQYDSKLRLLEVRDRRLEIERDLGLVQNKELELLKEQGALHAEKMAFANGWRQKVMEDMLAATRERDTLNEQLQKSDRRRQMVSLVSPVDAVVLDIAKLSQGSVLKEAEQMFTLVPLGAVLEVEAKIDSLDIGYIKEGDPVHMKLDAFPFQKHGMLEGKVRTISEDSFRNETAPRGADAFYISHINLGPNKLKMMTGKSRLLPGMTLSAEIVVGKRSVISYLIWPLTKAMGEAIREP</sequence>
<dbReference type="Gene3D" id="2.40.50.100">
    <property type="match status" value="1"/>
</dbReference>
<evidence type="ECO:0000256" key="1">
    <source>
        <dbReference type="ARBA" id="ARBA00004377"/>
    </source>
</evidence>
<accession>A0A377QB69</accession>
<protein>
    <recommendedName>
        <fullName evidence="9">Membrane fusion protein (MFP) family protein</fullName>
    </recommendedName>
</protein>
<evidence type="ECO:0000256" key="4">
    <source>
        <dbReference type="ARBA" id="ARBA00022475"/>
    </source>
</evidence>
<keyword evidence="4 9" id="KW-1003">Cell membrane</keyword>
<keyword evidence="15" id="KW-1185">Reference proteome</keyword>
<evidence type="ECO:0000256" key="8">
    <source>
        <dbReference type="ARBA" id="ARBA00023136"/>
    </source>
</evidence>
<evidence type="ECO:0000259" key="11">
    <source>
        <dbReference type="Pfam" id="PF26002"/>
    </source>
</evidence>
<dbReference type="Proteomes" id="UP000255108">
    <property type="component" value="Unassembled WGS sequence"/>
</dbReference>
<keyword evidence="8 9" id="KW-0472">Membrane</keyword>
<dbReference type="PRINTS" id="PR01490">
    <property type="entry name" value="RTXTOXIND"/>
</dbReference>
<feature type="transmembrane region" description="Helical" evidence="9">
    <location>
        <begin position="36"/>
        <end position="56"/>
    </location>
</feature>
<dbReference type="AlphaFoldDB" id="A0A377QB69"/>
<dbReference type="Pfam" id="PF26002">
    <property type="entry name" value="Beta-barrel_AprE"/>
    <property type="match status" value="1"/>
</dbReference>
<evidence type="ECO:0000256" key="6">
    <source>
        <dbReference type="ARBA" id="ARBA00022692"/>
    </source>
</evidence>
<evidence type="ECO:0000256" key="10">
    <source>
        <dbReference type="SAM" id="Coils"/>
    </source>
</evidence>
<dbReference type="InterPro" id="IPR010129">
    <property type="entry name" value="T1SS_HlyD"/>
</dbReference>
<dbReference type="GO" id="GO:0005886">
    <property type="term" value="C:plasma membrane"/>
    <property type="evidence" value="ECO:0007669"/>
    <property type="project" value="UniProtKB-SubCell"/>
</dbReference>
<evidence type="ECO:0000313" key="15">
    <source>
        <dbReference type="Proteomes" id="UP000295794"/>
    </source>
</evidence>
<dbReference type="SUPFAM" id="SSF111369">
    <property type="entry name" value="HlyD-like secretion proteins"/>
    <property type="match status" value="1"/>
</dbReference>
<dbReference type="Proteomes" id="UP000295794">
    <property type="component" value="Unassembled WGS sequence"/>
</dbReference>
<feature type="coiled-coil region" evidence="10">
    <location>
        <begin position="117"/>
        <end position="144"/>
    </location>
</feature>
<keyword evidence="10" id="KW-0175">Coiled coil</keyword>
<feature type="domain" description="AprE-like beta-barrel" evidence="11">
    <location>
        <begin position="334"/>
        <end position="426"/>
    </location>
</feature>
<dbReference type="PANTHER" id="PTHR30386:SF26">
    <property type="entry name" value="TRANSPORT PROTEIN COMB"/>
    <property type="match status" value="1"/>
</dbReference>
<evidence type="ECO:0000256" key="7">
    <source>
        <dbReference type="ARBA" id="ARBA00022989"/>
    </source>
</evidence>